<reference evidence="1" key="1">
    <citation type="submission" date="2014-05" db="EMBL/GenBank/DDBJ databases">
        <title>Genome sequence of Mycobacterium aromaticivorans strain JS19b1T (= DSM 45407T).</title>
        <authorList>
            <person name="Kwak Y."/>
            <person name="Park G.-S."/>
            <person name="Li Q.X."/>
            <person name="Lee S.-E."/>
            <person name="Shin J.-H."/>
        </authorList>
    </citation>
    <scope>NUCLEOTIDE SEQUENCE [LARGE SCALE GENOMIC DNA]</scope>
    <source>
        <strain evidence="1">JS19b1</strain>
    </source>
</reference>
<dbReference type="AlphaFoldDB" id="A0A064CPC0"/>
<organism evidence="1 2">
    <name type="scientific">Mycolicibacterium aromaticivorans JS19b1 = JCM 16368</name>
    <dbReference type="NCBI Taxonomy" id="1440774"/>
    <lineage>
        <taxon>Bacteria</taxon>
        <taxon>Bacillati</taxon>
        <taxon>Actinomycetota</taxon>
        <taxon>Actinomycetes</taxon>
        <taxon>Mycobacteriales</taxon>
        <taxon>Mycobacteriaceae</taxon>
        <taxon>Mycolicibacterium</taxon>
    </lineage>
</organism>
<evidence type="ECO:0000313" key="2">
    <source>
        <dbReference type="Proteomes" id="UP000022835"/>
    </source>
</evidence>
<comment type="caution">
    <text evidence="1">The sequence shown here is derived from an EMBL/GenBank/DDBJ whole genome shotgun (WGS) entry which is preliminary data.</text>
</comment>
<protein>
    <submittedName>
        <fullName evidence="1">Uncharacterized protein</fullName>
    </submittedName>
</protein>
<accession>A0A064CPC0</accession>
<dbReference type="Proteomes" id="UP000022835">
    <property type="component" value="Unassembled WGS sequence"/>
</dbReference>
<evidence type="ECO:0000313" key="1">
    <source>
        <dbReference type="EMBL" id="KDF02196.1"/>
    </source>
</evidence>
<gene>
    <name evidence="1" type="ORF">Y900_025500</name>
</gene>
<proteinExistence type="predicted"/>
<keyword evidence="2" id="KW-1185">Reference proteome</keyword>
<name>A0A064CPC0_9MYCO</name>
<sequence>MKIEGEFAALKVCAGVGESCCDRATFGDLSRQFRCKVRQAGALGGVEPHEYIGVDAIKLRL</sequence>
<dbReference type="EMBL" id="JALN02000001">
    <property type="protein sequence ID" value="KDF02196.1"/>
    <property type="molecule type" value="Genomic_DNA"/>
</dbReference>